<name>A0ABW3JCX2_9HYPH</name>
<dbReference type="SMART" id="SM00388">
    <property type="entry name" value="HisKA"/>
    <property type="match status" value="1"/>
</dbReference>
<organism evidence="9 10">
    <name type="scientific">Methyloligella solikamskensis</name>
    <dbReference type="NCBI Taxonomy" id="1177756"/>
    <lineage>
        <taxon>Bacteria</taxon>
        <taxon>Pseudomonadati</taxon>
        <taxon>Pseudomonadota</taxon>
        <taxon>Alphaproteobacteria</taxon>
        <taxon>Hyphomicrobiales</taxon>
        <taxon>Hyphomicrobiaceae</taxon>
        <taxon>Methyloligella</taxon>
    </lineage>
</organism>
<accession>A0ABW3JCX2</accession>
<dbReference type="InterPro" id="IPR050351">
    <property type="entry name" value="BphY/WalK/GraS-like"/>
</dbReference>
<dbReference type="PANTHER" id="PTHR45453">
    <property type="entry name" value="PHOSPHATE REGULON SENSOR PROTEIN PHOR"/>
    <property type="match status" value="1"/>
</dbReference>
<dbReference type="Pfam" id="PF02518">
    <property type="entry name" value="HATPase_c"/>
    <property type="match status" value="1"/>
</dbReference>
<proteinExistence type="predicted"/>
<keyword evidence="7" id="KW-0812">Transmembrane</keyword>
<feature type="domain" description="Histidine kinase" evidence="8">
    <location>
        <begin position="197"/>
        <end position="421"/>
    </location>
</feature>
<evidence type="ECO:0000313" key="9">
    <source>
        <dbReference type="EMBL" id="MFD0988197.1"/>
    </source>
</evidence>
<dbReference type="SUPFAM" id="SSF47384">
    <property type="entry name" value="Homodimeric domain of signal transducing histidine kinase"/>
    <property type="match status" value="1"/>
</dbReference>
<dbReference type="EMBL" id="JBHTJO010000002">
    <property type="protein sequence ID" value="MFD0988197.1"/>
    <property type="molecule type" value="Genomic_DNA"/>
</dbReference>
<dbReference type="PANTHER" id="PTHR45453:SF1">
    <property type="entry name" value="PHOSPHATE REGULON SENSOR PROTEIN PHOR"/>
    <property type="match status" value="1"/>
</dbReference>
<evidence type="ECO:0000259" key="8">
    <source>
        <dbReference type="PROSITE" id="PS50109"/>
    </source>
</evidence>
<sequence length="434" mass="47762">MNGFYELGARLRAAIWLTVAVAAILATLVAETELPLLYGLAGFLVFLACVVAAPRNLSLEIEERSSPRKRQSDRAEISLDLVTEAYPDPAVLLDSAGHVLFYNGPARTTFASLREGGHISSVIRNPAFLDALSAAPDRDRPITVSYTERVLPVGRRMSVTVAPLTHAGQRARYILVLLRDLTESERINQMRSDFVANASHELRTPLASLRGFIETLQFSAKDDAGARERFLKVMAEQAARMTRLIDQLLSLSRAEMNVHVAPSNLIDLNDVIDHVRDATEPLAEEHKAELRLKRFESPALVRGDHDELVQVLQNLVTNALKYGAEKGAVRIEGAYRPAQGRGFGRYAIAVIDEGKGIPSDHLPRLTERFYRVDVAYSRERGGTGLGLAIVKHIMNRHRGELTISSKPDEGSAFTVIFEAVEKPQDSAAPSQAAE</sequence>
<evidence type="ECO:0000256" key="4">
    <source>
        <dbReference type="ARBA" id="ARBA00022679"/>
    </source>
</evidence>
<dbReference type="Pfam" id="PF00512">
    <property type="entry name" value="HisKA"/>
    <property type="match status" value="1"/>
</dbReference>
<keyword evidence="6" id="KW-0902">Two-component regulatory system</keyword>
<keyword evidence="5" id="KW-0418">Kinase</keyword>
<evidence type="ECO:0000256" key="1">
    <source>
        <dbReference type="ARBA" id="ARBA00000085"/>
    </source>
</evidence>
<keyword evidence="7" id="KW-1133">Transmembrane helix</keyword>
<reference evidence="10" key="1">
    <citation type="journal article" date="2019" name="Int. J. Syst. Evol. Microbiol.">
        <title>The Global Catalogue of Microorganisms (GCM) 10K type strain sequencing project: providing services to taxonomists for standard genome sequencing and annotation.</title>
        <authorList>
            <consortium name="The Broad Institute Genomics Platform"/>
            <consortium name="The Broad Institute Genome Sequencing Center for Infectious Disease"/>
            <person name="Wu L."/>
            <person name="Ma J."/>
        </authorList>
    </citation>
    <scope>NUCLEOTIDE SEQUENCE [LARGE SCALE GENOMIC DNA]</scope>
    <source>
        <strain evidence="10">CCUG 61697</strain>
    </source>
</reference>
<evidence type="ECO:0000256" key="3">
    <source>
        <dbReference type="ARBA" id="ARBA00022553"/>
    </source>
</evidence>
<dbReference type="SUPFAM" id="SSF55874">
    <property type="entry name" value="ATPase domain of HSP90 chaperone/DNA topoisomerase II/histidine kinase"/>
    <property type="match status" value="1"/>
</dbReference>
<dbReference type="GO" id="GO:0005524">
    <property type="term" value="F:ATP binding"/>
    <property type="evidence" value="ECO:0007669"/>
    <property type="project" value="UniProtKB-KW"/>
</dbReference>
<feature type="transmembrane region" description="Helical" evidence="7">
    <location>
        <begin position="12"/>
        <end position="30"/>
    </location>
</feature>
<keyword evidence="9" id="KW-0067">ATP-binding</keyword>
<dbReference type="EC" id="2.7.13.3" evidence="2"/>
<evidence type="ECO:0000256" key="5">
    <source>
        <dbReference type="ARBA" id="ARBA00022777"/>
    </source>
</evidence>
<evidence type="ECO:0000256" key="7">
    <source>
        <dbReference type="SAM" id="Phobius"/>
    </source>
</evidence>
<evidence type="ECO:0000256" key="6">
    <source>
        <dbReference type="ARBA" id="ARBA00023012"/>
    </source>
</evidence>
<dbReference type="InterPro" id="IPR005467">
    <property type="entry name" value="His_kinase_dom"/>
</dbReference>
<feature type="transmembrane region" description="Helical" evidence="7">
    <location>
        <begin position="36"/>
        <end position="54"/>
    </location>
</feature>
<dbReference type="InterPro" id="IPR036097">
    <property type="entry name" value="HisK_dim/P_sf"/>
</dbReference>
<comment type="catalytic activity">
    <reaction evidence="1">
        <text>ATP + protein L-histidine = ADP + protein N-phospho-L-histidine.</text>
        <dbReference type="EC" id="2.7.13.3"/>
    </reaction>
</comment>
<keyword evidence="9" id="KW-0547">Nucleotide-binding</keyword>
<dbReference type="InterPro" id="IPR003661">
    <property type="entry name" value="HisK_dim/P_dom"/>
</dbReference>
<keyword evidence="4" id="KW-0808">Transferase</keyword>
<dbReference type="InterPro" id="IPR004358">
    <property type="entry name" value="Sig_transdc_His_kin-like_C"/>
</dbReference>
<dbReference type="InterPro" id="IPR003594">
    <property type="entry name" value="HATPase_dom"/>
</dbReference>
<evidence type="ECO:0000256" key="2">
    <source>
        <dbReference type="ARBA" id="ARBA00012438"/>
    </source>
</evidence>
<comment type="caution">
    <text evidence="9">The sequence shown here is derived from an EMBL/GenBank/DDBJ whole genome shotgun (WGS) entry which is preliminary data.</text>
</comment>
<dbReference type="PROSITE" id="PS50109">
    <property type="entry name" value="HIS_KIN"/>
    <property type="match status" value="1"/>
</dbReference>
<dbReference type="CDD" id="cd00082">
    <property type="entry name" value="HisKA"/>
    <property type="match status" value="1"/>
</dbReference>
<dbReference type="RefSeq" id="WP_379091075.1">
    <property type="nucleotide sequence ID" value="NZ_JBHTJO010000002.1"/>
</dbReference>
<dbReference type="Gene3D" id="1.10.287.130">
    <property type="match status" value="1"/>
</dbReference>
<dbReference type="InterPro" id="IPR036890">
    <property type="entry name" value="HATPase_C_sf"/>
</dbReference>
<gene>
    <name evidence="9" type="ORF">ACFQ2F_13920</name>
</gene>
<keyword evidence="7" id="KW-0472">Membrane</keyword>
<evidence type="ECO:0000313" key="10">
    <source>
        <dbReference type="Proteomes" id="UP001597102"/>
    </source>
</evidence>
<protein>
    <recommendedName>
        <fullName evidence="2">histidine kinase</fullName>
        <ecNumber evidence="2">2.7.13.3</ecNumber>
    </recommendedName>
</protein>
<dbReference type="Gene3D" id="3.30.565.10">
    <property type="entry name" value="Histidine kinase-like ATPase, C-terminal domain"/>
    <property type="match status" value="1"/>
</dbReference>
<dbReference type="CDD" id="cd00075">
    <property type="entry name" value="HATPase"/>
    <property type="match status" value="1"/>
</dbReference>
<keyword evidence="10" id="KW-1185">Reference proteome</keyword>
<dbReference type="PRINTS" id="PR00344">
    <property type="entry name" value="BCTRLSENSOR"/>
</dbReference>
<keyword evidence="3" id="KW-0597">Phosphoprotein</keyword>
<dbReference type="Proteomes" id="UP001597102">
    <property type="component" value="Unassembled WGS sequence"/>
</dbReference>
<dbReference type="SMART" id="SM00387">
    <property type="entry name" value="HATPase_c"/>
    <property type="match status" value="1"/>
</dbReference>